<reference evidence="3 4" key="1">
    <citation type="submission" date="2023-08" db="EMBL/GenBank/DDBJ databases">
        <title>The draft genome sequence of Paracraurococcus sp. LOR1-02.</title>
        <authorList>
            <person name="Kingkaew E."/>
            <person name="Tanasupawat S."/>
        </authorList>
    </citation>
    <scope>NUCLEOTIDE SEQUENCE [LARGE SCALE GENOMIC DNA]</scope>
    <source>
        <strain evidence="3 4">LOR1-02</strain>
    </source>
</reference>
<proteinExistence type="predicted"/>
<organism evidence="3 4">
    <name type="scientific">Paracraurococcus lichenis</name>
    <dbReference type="NCBI Taxonomy" id="3064888"/>
    <lineage>
        <taxon>Bacteria</taxon>
        <taxon>Pseudomonadati</taxon>
        <taxon>Pseudomonadota</taxon>
        <taxon>Alphaproteobacteria</taxon>
        <taxon>Acetobacterales</taxon>
        <taxon>Roseomonadaceae</taxon>
        <taxon>Paracraurococcus</taxon>
    </lineage>
</organism>
<dbReference type="Pfam" id="PF22483">
    <property type="entry name" value="Mu-transpos_C_2"/>
    <property type="match status" value="1"/>
</dbReference>
<feature type="domain" description="Transposase for insertion sequence element IS21-like C-terminal" evidence="2">
    <location>
        <begin position="56"/>
        <end position="127"/>
    </location>
</feature>
<evidence type="ECO:0000256" key="1">
    <source>
        <dbReference type="SAM" id="MobiDB-lite"/>
    </source>
</evidence>
<comment type="caution">
    <text evidence="3">The sequence shown here is derived from an EMBL/GenBank/DDBJ whole genome shotgun (WGS) entry which is preliminary data.</text>
</comment>
<dbReference type="InterPro" id="IPR054353">
    <property type="entry name" value="IstA-like_C"/>
</dbReference>
<feature type="compositionally biased region" description="Low complexity" evidence="1">
    <location>
        <begin position="175"/>
        <end position="191"/>
    </location>
</feature>
<dbReference type="RefSeq" id="WP_305108878.1">
    <property type="nucleotide sequence ID" value="NZ_JAUTWS010000153.1"/>
</dbReference>
<dbReference type="PANTHER" id="PTHR35004:SF7">
    <property type="entry name" value="INTEGRASE PROTEIN"/>
    <property type="match status" value="1"/>
</dbReference>
<dbReference type="Proteomes" id="UP001243009">
    <property type="component" value="Unassembled WGS sequence"/>
</dbReference>
<feature type="region of interest" description="Disordered" evidence="1">
    <location>
        <begin position="149"/>
        <end position="191"/>
    </location>
</feature>
<accession>A0ABT9EDE1</accession>
<evidence type="ECO:0000259" key="2">
    <source>
        <dbReference type="Pfam" id="PF22483"/>
    </source>
</evidence>
<sequence>MRESFFAARRFQDLDDLNGQALNWCNGLAADRRCPGEPERRVREVFAEEVRHLLPLPDNPPPLLERVAVRVGKTPYVRFDRNDYSIPHTHVRRVLTVLADPEQVRIVDGAELLACHRRSYDKGAQIEQADHLQALAAQKRAARQHRATDRLAQAVPASQELLRRAAAGRRRAARQRAGTGPAGAAARPRDL</sequence>
<dbReference type="EMBL" id="JAUTWS010000153">
    <property type="protein sequence ID" value="MDO9714035.1"/>
    <property type="molecule type" value="Genomic_DNA"/>
</dbReference>
<protein>
    <recommendedName>
        <fullName evidence="2">Transposase for insertion sequence element IS21-like C-terminal domain-containing protein</fullName>
    </recommendedName>
</protein>
<evidence type="ECO:0000313" key="4">
    <source>
        <dbReference type="Proteomes" id="UP001243009"/>
    </source>
</evidence>
<dbReference type="PANTHER" id="PTHR35004">
    <property type="entry name" value="TRANSPOSASE RV3428C-RELATED"/>
    <property type="match status" value="1"/>
</dbReference>
<name>A0ABT9EDE1_9PROT</name>
<keyword evidence="4" id="KW-1185">Reference proteome</keyword>
<gene>
    <name evidence="3" type="ORF">Q7A36_37385</name>
</gene>
<evidence type="ECO:0000313" key="3">
    <source>
        <dbReference type="EMBL" id="MDO9714035.1"/>
    </source>
</evidence>